<dbReference type="InterPro" id="IPR046866">
    <property type="entry name" value="FapA_N"/>
</dbReference>
<dbReference type="InterPro" id="IPR005646">
    <property type="entry name" value="FapA"/>
</dbReference>
<evidence type="ECO:0000313" key="4">
    <source>
        <dbReference type="Proteomes" id="UP000094570"/>
    </source>
</evidence>
<evidence type="ECO:0000256" key="1">
    <source>
        <dbReference type="SAM" id="Coils"/>
    </source>
</evidence>
<protein>
    <submittedName>
        <fullName evidence="3">Polymerase</fullName>
    </submittedName>
</protein>
<dbReference type="EMBL" id="LWAF01000017">
    <property type="protein sequence ID" value="ODN29849.1"/>
    <property type="molecule type" value="Genomic_DNA"/>
</dbReference>
<dbReference type="Pfam" id="PF03961">
    <property type="entry name" value="FapA"/>
    <property type="match status" value="1"/>
</dbReference>
<organism evidence="3 4">
    <name type="scientific">Fervidobacterium thailandense</name>
    <dbReference type="NCBI Taxonomy" id="1008305"/>
    <lineage>
        <taxon>Bacteria</taxon>
        <taxon>Thermotogati</taxon>
        <taxon>Thermotogota</taxon>
        <taxon>Thermotogae</taxon>
        <taxon>Thermotogales</taxon>
        <taxon>Fervidobacteriaceae</taxon>
        <taxon>Fervidobacterium</taxon>
    </lineage>
</organism>
<keyword evidence="1" id="KW-0175">Coiled coil</keyword>
<reference evidence="4" key="1">
    <citation type="submission" date="2016-04" db="EMBL/GenBank/DDBJ databases">
        <title>The genome sequence project of a novel Fervidobacterium isolate from a hot spring in Thailand.</title>
        <authorList>
            <person name="Gonzalez J.M."/>
            <person name="Cuecas A."/>
            <person name="Kanoksilapatham W."/>
        </authorList>
    </citation>
    <scope>NUCLEOTIDE SEQUENCE [LARGE SCALE GENOMIC DNA]</scope>
    <source>
        <strain evidence="4">FC2004</strain>
    </source>
</reference>
<evidence type="ECO:0000313" key="3">
    <source>
        <dbReference type="EMBL" id="ODN29849.1"/>
    </source>
</evidence>
<feature type="coiled-coil region" evidence="1">
    <location>
        <begin position="383"/>
        <end position="410"/>
    </location>
</feature>
<dbReference type="AlphaFoldDB" id="A0A1E3G0S5"/>
<dbReference type="InterPro" id="IPR046865">
    <property type="entry name" value="FapA_b_solenoid"/>
</dbReference>
<gene>
    <name evidence="3" type="ORF">A4H02_08555</name>
</gene>
<dbReference type="RefSeq" id="WP_069293765.1">
    <property type="nucleotide sequence ID" value="NZ_CP140110.1"/>
</dbReference>
<dbReference type="PANTHER" id="PTHR38032">
    <property type="entry name" value="POLYMERASE-RELATED"/>
    <property type="match status" value="1"/>
</dbReference>
<proteinExistence type="predicted"/>
<dbReference type="OrthoDB" id="9816426at2"/>
<sequence length="460" mass="51042">MEITVTTSPDKMEAYIKITNKLPEETVDLETLMEAIRKAKIVHGIDFEALRQFCKEPVENVPFLIAKGDPPKDGEPGRVVFEIASTSSKDYIVKDRVDFREFPVQRRILVKKGQRLATILPPTEGVPGKNVYGETVPAKRGEEAKVVLGKNVALDEEGHHIIATAEGLLKVDVEKNFIEVSEYLEIEGDVDYNTGNIDFPGVVLVKGDVKPGFVVRAKGDIEIHGVVEAATVISLEGNVKLSGVKGKDKGLVKAKKDVHVKYAEAVTIEADNLYFETNLLGCIVRVTGSIIGTGRSSSIIGGEYIAALKIEADEIGSEFGTNTYLEVGVNPYLREEIKILKAQIEIDKTSIQKLLTIVKQYKDLKDKGTPIPPEREEQFAKATRTLINLRAELEKNMRKLEELQQKLGRMRFSAEIIARKVLYPGVEVVIQDARYYSEQQLPKVVLRYEDGKIFVGGYGG</sequence>
<dbReference type="PANTHER" id="PTHR38032:SF1">
    <property type="entry name" value="RNA-BINDING PROTEIN KHPB N-TERMINAL DOMAIN-CONTAINING PROTEIN"/>
    <property type="match status" value="1"/>
</dbReference>
<feature type="domain" description="Flagellar Assembly Protein A N-terminal region" evidence="2">
    <location>
        <begin position="3"/>
        <end position="171"/>
    </location>
</feature>
<evidence type="ECO:0000259" key="2">
    <source>
        <dbReference type="Pfam" id="PF20250"/>
    </source>
</evidence>
<accession>A0A1E3G0S5</accession>
<dbReference type="STRING" id="1008305.A4H02_08555"/>
<name>A0A1E3G0S5_9BACT</name>
<dbReference type="Pfam" id="PF20250">
    <property type="entry name" value="FapA_N"/>
    <property type="match status" value="1"/>
</dbReference>
<comment type="caution">
    <text evidence="3">The sequence shown here is derived from an EMBL/GenBank/DDBJ whole genome shotgun (WGS) entry which is preliminary data.</text>
</comment>
<keyword evidence="4" id="KW-1185">Reference proteome</keyword>
<dbReference type="Proteomes" id="UP000094570">
    <property type="component" value="Unassembled WGS sequence"/>
</dbReference>